<dbReference type="AlphaFoldDB" id="A0A6J8DN93"/>
<sequence length="558" mass="62382">MRMAKVYQEEGNYESAFILYTKFISLFVEKLPKHPDFKSAPQADVSAIKKKRIQEELARKQAEEEARRKEIEELEECKRQEAETKWLEEQEARLQELKRQEQERQRQQEAATAAAAAAAAGIYSGAPSNLLNNQIPSAPPGNLSYSPNDFGGSNKHVDIDSQPAGAGPIIPDRDLKKNLVINDGPSKVVASFASAEKLKAKLKERYAAIEKKRQEEEKRIQEELARKQAEEEARRKEIEELEECKRQEAETKWLEEQEARLQELKRQEQERQRQQEATTAAAAAAAAGIYSGAPSNLLNNQIPSSLPGNLSYSPNDFGGSNKLVDIDSQPAGAGPIIPDRDLKKNLVINDGPSVISPLPSVDRTTKPPAYDHFMSTGSSSGNKFGLRDVLIPSDLPRKFLVKAEHNTLKNVETCAFLAGKLRHDAFMITHLILPKQTGTSDTCVAEDEEDLFLYQEPRDLITLGWIHTHPSQTAFLSSVDMHNQYGYQAMLPEAIAIVCSPKFNETGIFSLSIERGLVEIGSCREKGFHQHTKNPPLFEDSSHAKFVDTEKIEVVDLR</sequence>
<evidence type="ECO:0000256" key="6">
    <source>
        <dbReference type="ARBA" id="ARBA00022801"/>
    </source>
</evidence>
<dbReference type="GO" id="GO:0006508">
    <property type="term" value="P:proteolysis"/>
    <property type="evidence" value="ECO:0007669"/>
    <property type="project" value="UniProtKB-KW"/>
</dbReference>
<dbReference type="SUPFAM" id="SSF140856">
    <property type="entry name" value="USP8 N-terminal domain-like"/>
    <property type="match status" value="1"/>
</dbReference>
<dbReference type="PANTHER" id="PTHR12947">
    <property type="entry name" value="AMSH-LIKE PROTEASE"/>
    <property type="match status" value="1"/>
</dbReference>
<feature type="coiled-coil region" evidence="9">
    <location>
        <begin position="192"/>
        <end position="277"/>
    </location>
</feature>
<keyword evidence="5" id="KW-0833">Ubl conjugation pathway</keyword>
<evidence type="ECO:0000256" key="5">
    <source>
        <dbReference type="ARBA" id="ARBA00022786"/>
    </source>
</evidence>
<dbReference type="SMART" id="SM00232">
    <property type="entry name" value="JAB_MPN"/>
    <property type="match status" value="1"/>
</dbReference>
<evidence type="ECO:0000313" key="12">
    <source>
        <dbReference type="EMBL" id="CAC5409606.1"/>
    </source>
</evidence>
<accession>A0A6J8DN93</accession>
<protein>
    <submittedName>
        <fullName evidence="12">STAMBP</fullName>
        <ecNumber evidence="12">3.4.19.12</ecNumber>
    </submittedName>
</protein>
<dbReference type="PROSITE" id="PS50249">
    <property type="entry name" value="MPN"/>
    <property type="match status" value="1"/>
</dbReference>
<evidence type="ECO:0000256" key="7">
    <source>
        <dbReference type="ARBA" id="ARBA00022833"/>
    </source>
</evidence>
<evidence type="ECO:0000259" key="11">
    <source>
        <dbReference type="PROSITE" id="PS50249"/>
    </source>
</evidence>
<dbReference type="GO" id="GO:0016020">
    <property type="term" value="C:membrane"/>
    <property type="evidence" value="ECO:0007669"/>
    <property type="project" value="TreeGrafter"/>
</dbReference>
<dbReference type="InterPro" id="IPR037518">
    <property type="entry name" value="MPN"/>
</dbReference>
<dbReference type="SUPFAM" id="SSF102712">
    <property type="entry name" value="JAB1/MPN domain"/>
    <property type="match status" value="1"/>
</dbReference>
<dbReference type="InterPro" id="IPR044098">
    <property type="entry name" value="STAMBP/STALP-like_MPN"/>
</dbReference>
<keyword evidence="13" id="KW-1185">Reference proteome</keyword>
<dbReference type="GO" id="GO:0061578">
    <property type="term" value="F:K63-linked deubiquitinase activity"/>
    <property type="evidence" value="ECO:0007669"/>
    <property type="project" value="InterPro"/>
</dbReference>
<keyword evidence="8" id="KW-0482">Metalloprotease</keyword>
<evidence type="ECO:0000256" key="4">
    <source>
        <dbReference type="ARBA" id="ARBA00022723"/>
    </source>
</evidence>
<comment type="similarity">
    <text evidence="2">Belongs to the peptidase M67C family.</text>
</comment>
<dbReference type="Pfam" id="PF08969">
    <property type="entry name" value="USP8_dimer"/>
    <property type="match status" value="1"/>
</dbReference>
<dbReference type="Pfam" id="PF01398">
    <property type="entry name" value="JAB"/>
    <property type="match status" value="1"/>
</dbReference>
<evidence type="ECO:0000256" key="8">
    <source>
        <dbReference type="ARBA" id="ARBA00023049"/>
    </source>
</evidence>
<evidence type="ECO:0000256" key="2">
    <source>
        <dbReference type="ARBA" id="ARBA00010981"/>
    </source>
</evidence>
<dbReference type="InterPro" id="IPR000555">
    <property type="entry name" value="JAMM/MPN+_dom"/>
</dbReference>
<dbReference type="GO" id="GO:0140492">
    <property type="term" value="F:metal-dependent deubiquitinase activity"/>
    <property type="evidence" value="ECO:0007669"/>
    <property type="project" value="InterPro"/>
</dbReference>
<keyword evidence="7" id="KW-0862">Zinc</keyword>
<comment type="cofactor">
    <cofactor evidence="1">
        <name>Zn(2+)</name>
        <dbReference type="ChEBI" id="CHEBI:29105"/>
    </cofactor>
</comment>
<dbReference type="EC" id="3.4.19.12" evidence="12"/>
<feature type="domain" description="MPN" evidence="11">
    <location>
        <begin position="389"/>
        <end position="518"/>
    </location>
</feature>
<dbReference type="EMBL" id="CACVKT020007645">
    <property type="protein sequence ID" value="CAC5409606.1"/>
    <property type="molecule type" value="Genomic_DNA"/>
</dbReference>
<dbReference type="Gene3D" id="3.40.140.10">
    <property type="entry name" value="Cytidine Deaminase, domain 2"/>
    <property type="match status" value="1"/>
</dbReference>
<keyword evidence="9" id="KW-0175">Coiled coil</keyword>
<keyword evidence="3" id="KW-0645">Protease</keyword>
<evidence type="ECO:0000313" key="13">
    <source>
        <dbReference type="Proteomes" id="UP000507470"/>
    </source>
</evidence>
<dbReference type="CDD" id="cd08066">
    <property type="entry name" value="MPN_AMSH_like"/>
    <property type="match status" value="1"/>
</dbReference>
<keyword evidence="4" id="KW-0479">Metal-binding</keyword>
<dbReference type="PANTHER" id="PTHR12947:SF13">
    <property type="entry name" value="FI19924P1"/>
    <property type="match status" value="1"/>
</dbReference>
<dbReference type="Gene3D" id="1.20.58.80">
    <property type="entry name" value="Phosphotransferase system, lactose/cellobiose-type IIA subunit"/>
    <property type="match status" value="1"/>
</dbReference>
<gene>
    <name evidence="12" type="ORF">MCOR_42866</name>
</gene>
<evidence type="ECO:0000256" key="10">
    <source>
        <dbReference type="SAM" id="MobiDB-lite"/>
    </source>
</evidence>
<dbReference type="OrthoDB" id="3640at2759"/>
<dbReference type="Proteomes" id="UP000507470">
    <property type="component" value="Unassembled WGS sequence"/>
</dbReference>
<keyword evidence="6 12" id="KW-0378">Hydrolase</keyword>
<feature type="region of interest" description="Disordered" evidence="10">
    <location>
        <begin position="59"/>
        <end position="82"/>
    </location>
</feature>
<evidence type="ECO:0000256" key="9">
    <source>
        <dbReference type="SAM" id="Coils"/>
    </source>
</evidence>
<organism evidence="12 13">
    <name type="scientific">Mytilus coruscus</name>
    <name type="common">Sea mussel</name>
    <dbReference type="NCBI Taxonomy" id="42192"/>
    <lineage>
        <taxon>Eukaryota</taxon>
        <taxon>Metazoa</taxon>
        <taxon>Spiralia</taxon>
        <taxon>Lophotrochozoa</taxon>
        <taxon>Mollusca</taxon>
        <taxon>Bivalvia</taxon>
        <taxon>Autobranchia</taxon>
        <taxon>Pteriomorphia</taxon>
        <taxon>Mytilida</taxon>
        <taxon>Mytiloidea</taxon>
        <taxon>Mytilidae</taxon>
        <taxon>Mytilinae</taxon>
        <taxon>Mytilus</taxon>
    </lineage>
</organism>
<dbReference type="InterPro" id="IPR015063">
    <property type="entry name" value="USP8_dimer"/>
</dbReference>
<dbReference type="GO" id="GO:0046872">
    <property type="term" value="F:metal ion binding"/>
    <property type="evidence" value="ECO:0007669"/>
    <property type="project" value="UniProtKB-KW"/>
</dbReference>
<reference evidence="12 13" key="1">
    <citation type="submission" date="2020-06" db="EMBL/GenBank/DDBJ databases">
        <authorList>
            <person name="Li R."/>
            <person name="Bekaert M."/>
        </authorList>
    </citation>
    <scope>NUCLEOTIDE SEQUENCE [LARGE SCALE GENOMIC DNA]</scope>
    <source>
        <strain evidence="13">wild</strain>
    </source>
</reference>
<evidence type="ECO:0000256" key="1">
    <source>
        <dbReference type="ARBA" id="ARBA00001947"/>
    </source>
</evidence>
<dbReference type="GO" id="GO:0004843">
    <property type="term" value="F:cysteine-type deubiquitinase activity"/>
    <property type="evidence" value="ECO:0007669"/>
    <property type="project" value="UniProtKB-EC"/>
</dbReference>
<name>A0A6J8DN93_MYTCO</name>
<proteinExistence type="inferred from homology"/>
<dbReference type="GO" id="GO:0005768">
    <property type="term" value="C:endosome"/>
    <property type="evidence" value="ECO:0007669"/>
    <property type="project" value="TreeGrafter"/>
</dbReference>
<evidence type="ECO:0000256" key="3">
    <source>
        <dbReference type="ARBA" id="ARBA00022670"/>
    </source>
</evidence>
<dbReference type="GO" id="GO:0070536">
    <property type="term" value="P:protein K63-linked deubiquitination"/>
    <property type="evidence" value="ECO:0007669"/>
    <property type="project" value="InterPro"/>
</dbReference>